<protein>
    <recommendedName>
        <fullName evidence="5">HTH tetR-type domain-containing protein</fullName>
    </recommendedName>
</protein>
<dbReference type="PROSITE" id="PS50977">
    <property type="entry name" value="HTH_TETR_2"/>
    <property type="match status" value="1"/>
</dbReference>
<dbReference type="PANTHER" id="PTHR30055">
    <property type="entry name" value="HTH-TYPE TRANSCRIPTIONAL REGULATOR RUTR"/>
    <property type="match status" value="1"/>
</dbReference>
<dbReference type="InterPro" id="IPR041674">
    <property type="entry name" value="TetR_C_22"/>
</dbReference>
<evidence type="ECO:0000313" key="6">
    <source>
        <dbReference type="EMBL" id="ORV77771.1"/>
    </source>
</evidence>
<evidence type="ECO:0000256" key="4">
    <source>
        <dbReference type="PROSITE-ProRule" id="PRU00335"/>
    </source>
</evidence>
<sequence length="210" mass="23504">MIPPGPAHMRRSPSQQRSRERVERILDAAAAIVVDQGLENLKVSDIASRAGVPLGTLYQFFARKDDIVYALAQRFADRFGEVLAATLADAAIDAEWHVLLDRLLDSYASFYRSEPALRELWVGARLDPDFIRADHEHNNTRFAATLADTLATRAHVPHDELMLMIYVCWEASQALLETAFRVDAVGDPVIIEQAKVMAARYLSPAFEPML</sequence>
<dbReference type="EMBL" id="LQOY01000155">
    <property type="protein sequence ID" value="ORV77771.1"/>
    <property type="molecule type" value="Genomic_DNA"/>
</dbReference>
<feature type="domain" description="HTH tetR-type" evidence="5">
    <location>
        <begin position="19"/>
        <end position="79"/>
    </location>
</feature>
<feature type="DNA-binding region" description="H-T-H motif" evidence="4">
    <location>
        <begin position="42"/>
        <end position="61"/>
    </location>
</feature>
<organism evidence="6 7">
    <name type="scientific">Mycobacterium gordonae</name>
    <dbReference type="NCBI Taxonomy" id="1778"/>
    <lineage>
        <taxon>Bacteria</taxon>
        <taxon>Bacillati</taxon>
        <taxon>Actinomycetota</taxon>
        <taxon>Actinomycetes</taxon>
        <taxon>Mycobacteriales</taxon>
        <taxon>Mycobacteriaceae</taxon>
        <taxon>Mycobacterium</taxon>
    </lineage>
</organism>
<dbReference type="AlphaFoldDB" id="A0A1X1VZT8"/>
<dbReference type="PRINTS" id="PR00455">
    <property type="entry name" value="HTHTETR"/>
</dbReference>
<dbReference type="Proteomes" id="UP000193928">
    <property type="component" value="Unassembled WGS sequence"/>
</dbReference>
<evidence type="ECO:0000256" key="1">
    <source>
        <dbReference type="ARBA" id="ARBA00023015"/>
    </source>
</evidence>
<keyword evidence="7" id="KW-1185">Reference proteome</keyword>
<dbReference type="PANTHER" id="PTHR30055:SF234">
    <property type="entry name" value="HTH-TYPE TRANSCRIPTIONAL REGULATOR BETI"/>
    <property type="match status" value="1"/>
</dbReference>
<evidence type="ECO:0000259" key="5">
    <source>
        <dbReference type="PROSITE" id="PS50977"/>
    </source>
</evidence>
<comment type="caution">
    <text evidence="6">The sequence shown here is derived from an EMBL/GenBank/DDBJ whole genome shotgun (WGS) entry which is preliminary data.</text>
</comment>
<keyword evidence="3" id="KW-0804">Transcription</keyword>
<accession>A0A1X1VZT8</accession>
<reference evidence="6 7" key="1">
    <citation type="submission" date="2016-01" db="EMBL/GenBank/DDBJ databases">
        <title>The new phylogeny of the genus Mycobacterium.</title>
        <authorList>
            <person name="Tarcisio F."/>
            <person name="Conor M."/>
            <person name="Antonella G."/>
            <person name="Elisabetta G."/>
            <person name="Giulia F.S."/>
            <person name="Sara T."/>
            <person name="Anna F."/>
            <person name="Clotilde B."/>
            <person name="Roberto B."/>
            <person name="Veronica D.S."/>
            <person name="Fabio R."/>
            <person name="Monica P."/>
            <person name="Olivier J."/>
            <person name="Enrico T."/>
            <person name="Nicola S."/>
        </authorList>
    </citation>
    <scope>NUCLEOTIDE SEQUENCE [LARGE SCALE GENOMIC DNA]</scope>
    <source>
        <strain evidence="6 7">DSM 44160</strain>
    </source>
</reference>
<dbReference type="InterPro" id="IPR009057">
    <property type="entry name" value="Homeodomain-like_sf"/>
</dbReference>
<dbReference type="GO" id="GO:0000976">
    <property type="term" value="F:transcription cis-regulatory region binding"/>
    <property type="evidence" value="ECO:0007669"/>
    <property type="project" value="TreeGrafter"/>
</dbReference>
<evidence type="ECO:0000256" key="3">
    <source>
        <dbReference type="ARBA" id="ARBA00023163"/>
    </source>
</evidence>
<dbReference type="Gene3D" id="1.10.357.10">
    <property type="entry name" value="Tetracycline Repressor, domain 2"/>
    <property type="match status" value="1"/>
</dbReference>
<dbReference type="InterPro" id="IPR001647">
    <property type="entry name" value="HTH_TetR"/>
</dbReference>
<name>A0A1X1VZT8_MYCGO</name>
<evidence type="ECO:0000313" key="7">
    <source>
        <dbReference type="Proteomes" id="UP000193928"/>
    </source>
</evidence>
<dbReference type="Pfam" id="PF00440">
    <property type="entry name" value="TetR_N"/>
    <property type="match status" value="1"/>
</dbReference>
<dbReference type="GO" id="GO:0003700">
    <property type="term" value="F:DNA-binding transcription factor activity"/>
    <property type="evidence" value="ECO:0007669"/>
    <property type="project" value="TreeGrafter"/>
</dbReference>
<dbReference type="Pfam" id="PF17928">
    <property type="entry name" value="TetR_C_22"/>
    <property type="match status" value="1"/>
</dbReference>
<gene>
    <name evidence="6" type="ORF">AWC08_32140</name>
</gene>
<dbReference type="InterPro" id="IPR050109">
    <property type="entry name" value="HTH-type_TetR-like_transc_reg"/>
</dbReference>
<keyword evidence="2 4" id="KW-0238">DNA-binding</keyword>
<keyword evidence="1" id="KW-0805">Transcription regulation</keyword>
<proteinExistence type="predicted"/>
<evidence type="ECO:0000256" key="2">
    <source>
        <dbReference type="ARBA" id="ARBA00023125"/>
    </source>
</evidence>
<dbReference type="SUPFAM" id="SSF46689">
    <property type="entry name" value="Homeodomain-like"/>
    <property type="match status" value="1"/>
</dbReference>